<feature type="signal peptide" evidence="2">
    <location>
        <begin position="1"/>
        <end position="27"/>
    </location>
</feature>
<dbReference type="Proteomes" id="UP000199152">
    <property type="component" value="Unassembled WGS sequence"/>
</dbReference>
<keyword evidence="4" id="KW-1185">Reference proteome</keyword>
<dbReference type="STRING" id="504800.SAMN04488085_11971"/>
<accession>A0A1I4KZV7</accession>
<dbReference type="PROSITE" id="PS51318">
    <property type="entry name" value="TAT"/>
    <property type="match status" value="1"/>
</dbReference>
<dbReference type="EMBL" id="FOSW01000019">
    <property type="protein sequence ID" value="SFL84211.1"/>
    <property type="molecule type" value="Genomic_DNA"/>
</dbReference>
<dbReference type="RefSeq" id="WP_091329615.1">
    <property type="nucleotide sequence ID" value="NZ_FOSW01000019.1"/>
</dbReference>
<feature type="chain" id="PRO_5011436103" description="DUF4439 domain-containing protein" evidence="2">
    <location>
        <begin position="28"/>
        <end position="160"/>
    </location>
</feature>
<sequence>MLPSSAPAPRGLSRRALLVASAGLALAAAGCTAGSGTEQRGGPEQADRLAAQVAVQEGLVAAYAAAAAADAALGRQVAALAEQAGSQLDRLRAAAPATSASSSPAADGPPAGADVRGWLRAQVAAAASAHAGVCVDQSGARAALLGSIAAGLRGQEAALA</sequence>
<evidence type="ECO:0000256" key="1">
    <source>
        <dbReference type="SAM" id="MobiDB-lite"/>
    </source>
</evidence>
<feature type="compositionally biased region" description="Low complexity" evidence="1">
    <location>
        <begin position="93"/>
        <end position="113"/>
    </location>
</feature>
<proteinExistence type="predicted"/>
<dbReference type="AlphaFoldDB" id="A0A1I4KZV7"/>
<protein>
    <recommendedName>
        <fullName evidence="5">DUF4439 domain-containing protein</fullName>
    </recommendedName>
</protein>
<evidence type="ECO:0000313" key="4">
    <source>
        <dbReference type="Proteomes" id="UP000199152"/>
    </source>
</evidence>
<organism evidence="3 4">
    <name type="scientific">Geodermatophilus ruber</name>
    <dbReference type="NCBI Taxonomy" id="504800"/>
    <lineage>
        <taxon>Bacteria</taxon>
        <taxon>Bacillati</taxon>
        <taxon>Actinomycetota</taxon>
        <taxon>Actinomycetes</taxon>
        <taxon>Geodermatophilales</taxon>
        <taxon>Geodermatophilaceae</taxon>
        <taxon>Geodermatophilus</taxon>
    </lineage>
</organism>
<dbReference type="InParanoid" id="A0A1I4KZV7"/>
<keyword evidence="2" id="KW-0732">Signal</keyword>
<feature type="region of interest" description="Disordered" evidence="1">
    <location>
        <begin position="91"/>
        <end position="113"/>
    </location>
</feature>
<dbReference type="InterPro" id="IPR006311">
    <property type="entry name" value="TAT_signal"/>
</dbReference>
<evidence type="ECO:0008006" key="5">
    <source>
        <dbReference type="Google" id="ProtNLM"/>
    </source>
</evidence>
<gene>
    <name evidence="3" type="ORF">SAMN04488085_11971</name>
</gene>
<evidence type="ECO:0000313" key="3">
    <source>
        <dbReference type="EMBL" id="SFL84211.1"/>
    </source>
</evidence>
<name>A0A1I4KZV7_9ACTN</name>
<reference evidence="4" key="1">
    <citation type="submission" date="2016-10" db="EMBL/GenBank/DDBJ databases">
        <authorList>
            <person name="Varghese N."/>
            <person name="Submissions S."/>
        </authorList>
    </citation>
    <scope>NUCLEOTIDE SEQUENCE [LARGE SCALE GENOMIC DNA]</scope>
    <source>
        <strain evidence="4">DSM 45317</strain>
    </source>
</reference>
<evidence type="ECO:0000256" key="2">
    <source>
        <dbReference type="SAM" id="SignalP"/>
    </source>
</evidence>